<sequence>MEDSSFLGFPVAEALDHDYEAYWRDDRIKTHPRNDTILSSRELLLERLIHVEPKASYGLQEATEQLLHYGALLRTQVLDTFGNLLYIHYDDFSVREVEAVRRVYRETLERRYNIFQLAVSMLRKPDMRPWRICADIYAEAEACLRSSADVCRGIRKRHDLSHPDDHLVMHASNVTYLVFRSSKIARQYPGGFSLPALLTFLHRGVLSITPGLLSGLLHHVKYDDYDADVLLAERELVRHLNEVASTSKRSSQAVLEPMSPKDLKRHHSVASLLRYYISIHVESLASNELRRHALLIVKHLIDDIGVIDENIHLLGNVYENGTIHVGYLFDLVLPDDVLHDDVIEAKRYLVDKLNELDVVERYLRVSKYQQATPAHLLMEITGQLQDVGFAENIAMALRIHARFWRRSYMVESLHELLRLFDAYENLRRVARYKDIMRNLDKIRQSLSDMQDVPVEILCNAPRACLRNGLRMLLDCKLVSPEIKELIGDFLKQLSPKGAPLDDVCLTSSMKVIKFRRTTDIQDVDVSENSLPVESSEAHAETPDLDDISELETTEIDTTEQETTTRSTPRKEEDDLSAAITQKSEESSELLVENSDETTERLSDETGSSLEESVESPSTKAAESTIYETTEPVLTMTTTRTTTTTTATTTMIDDISESRQEETTTAATSTVAATTTTTAATTTSATTVEDEEVPNIDIELEKKLTITMSAIHDEDSDSVGATSMSPMTPVVIALKSSCELGECSAERSSEESDEHEDTSTTLAENATTTTIVPTTQGLAIFETTSETWTTSPGPSSSQKVSGETTAPVASETLVAEGEKCTESSCSEECAGSKSESVESPSCWRTGDCSGKSCSGCDSLMEDCDDQSSDFEDSKTERPANSTGVECRPEVVCEKESSAKFPAGCDAPKSGRSDNERCVKVCASREKARSSCEDQDGDCSGNAELPTVELKLERARNRSVCEIPDPHHRRQMRRLARMRAISAATSRQDDVSASLRRWPRRGRGRLATEELYELLANRLPHDESDRTRTRTGTAEEQPSPGAMMKMKLETGGGRKKRTFGRKQRHQLYTLKEKLARRHGGGKSNTARQTYRSTRTRSARRGHTDRISSSSRRDPRSIVVAPLREGAMMYWDLSV</sequence>
<dbReference type="STRING" id="610380.E2B4H4"/>
<feature type="region of interest" description="Disordered" evidence="1">
    <location>
        <begin position="1017"/>
        <end position="1058"/>
    </location>
</feature>
<dbReference type="AlphaFoldDB" id="E2B4H4"/>
<feature type="compositionally biased region" description="Basic and acidic residues" evidence="1">
    <location>
        <begin position="1017"/>
        <end position="1026"/>
    </location>
</feature>
<dbReference type="EMBL" id="GL445560">
    <property type="protein sequence ID" value="EFN89410.1"/>
    <property type="molecule type" value="Genomic_DNA"/>
</dbReference>
<feature type="compositionally biased region" description="Basic and acidic residues" evidence="1">
    <location>
        <begin position="1099"/>
        <end position="1112"/>
    </location>
</feature>
<dbReference type="OrthoDB" id="7687849at2759"/>
<reference evidence="2 3" key="1">
    <citation type="journal article" date="2010" name="Science">
        <title>Genomic comparison of the ants Camponotus floridanus and Harpegnathos saltator.</title>
        <authorList>
            <person name="Bonasio R."/>
            <person name="Zhang G."/>
            <person name="Ye C."/>
            <person name="Mutti N.S."/>
            <person name="Fang X."/>
            <person name="Qin N."/>
            <person name="Donahue G."/>
            <person name="Yang P."/>
            <person name="Li Q."/>
            <person name="Li C."/>
            <person name="Zhang P."/>
            <person name="Huang Z."/>
            <person name="Berger S.L."/>
            <person name="Reinberg D."/>
            <person name="Wang J."/>
            <person name="Liebig J."/>
        </authorList>
    </citation>
    <scope>NUCLEOTIDE SEQUENCE [LARGE SCALE GENOMIC DNA]</scope>
    <source>
        <strain evidence="2 3">R22 G/1</strain>
    </source>
</reference>
<feature type="region of interest" description="Disordered" evidence="1">
    <location>
        <begin position="656"/>
        <end position="688"/>
    </location>
</feature>
<dbReference type="OMA" id="RPSRICA"/>
<evidence type="ECO:0000313" key="2">
    <source>
        <dbReference type="EMBL" id="EFN89410.1"/>
    </source>
</evidence>
<feature type="region of interest" description="Disordered" evidence="1">
    <location>
        <begin position="1072"/>
        <end position="1112"/>
    </location>
</feature>
<proteinExistence type="predicted"/>
<gene>
    <name evidence="2" type="ORF">EAI_12480</name>
</gene>
<evidence type="ECO:0000313" key="3">
    <source>
        <dbReference type="Proteomes" id="UP000008237"/>
    </source>
</evidence>
<keyword evidence="3" id="KW-1185">Reference proteome</keyword>
<feature type="compositionally biased region" description="Low complexity" evidence="1">
    <location>
        <begin position="662"/>
        <end position="686"/>
    </location>
</feature>
<feature type="region of interest" description="Disordered" evidence="1">
    <location>
        <begin position="783"/>
        <end position="805"/>
    </location>
</feature>
<feature type="compositionally biased region" description="Acidic residues" evidence="1">
    <location>
        <begin position="542"/>
        <end position="559"/>
    </location>
</feature>
<feature type="compositionally biased region" description="Polar residues" evidence="1">
    <location>
        <begin position="783"/>
        <end position="803"/>
    </location>
</feature>
<feature type="compositionally biased region" description="Polar residues" evidence="1">
    <location>
        <begin position="604"/>
        <end position="625"/>
    </location>
</feature>
<dbReference type="Proteomes" id="UP000008237">
    <property type="component" value="Unassembled WGS sequence"/>
</dbReference>
<dbReference type="InParanoid" id="E2B4H4"/>
<accession>E2B4H4</accession>
<organism evidence="3">
    <name type="scientific">Harpegnathos saltator</name>
    <name type="common">Jerdon's jumping ant</name>
    <dbReference type="NCBI Taxonomy" id="610380"/>
    <lineage>
        <taxon>Eukaryota</taxon>
        <taxon>Metazoa</taxon>
        <taxon>Ecdysozoa</taxon>
        <taxon>Arthropoda</taxon>
        <taxon>Hexapoda</taxon>
        <taxon>Insecta</taxon>
        <taxon>Pterygota</taxon>
        <taxon>Neoptera</taxon>
        <taxon>Endopterygota</taxon>
        <taxon>Hymenoptera</taxon>
        <taxon>Apocrita</taxon>
        <taxon>Aculeata</taxon>
        <taxon>Formicoidea</taxon>
        <taxon>Formicidae</taxon>
        <taxon>Ponerinae</taxon>
        <taxon>Ponerini</taxon>
        <taxon>Harpegnathos</taxon>
    </lineage>
</organism>
<protein>
    <submittedName>
        <fullName evidence="2">Uncharacterized protein</fullName>
    </submittedName>
</protein>
<feature type="region of interest" description="Disordered" evidence="1">
    <location>
        <begin position="525"/>
        <end position="625"/>
    </location>
</feature>
<evidence type="ECO:0000256" key="1">
    <source>
        <dbReference type="SAM" id="MobiDB-lite"/>
    </source>
</evidence>
<feature type="region of interest" description="Disordered" evidence="1">
    <location>
        <begin position="741"/>
        <end position="764"/>
    </location>
</feature>
<name>E2B4H4_HARSA</name>